<dbReference type="Gramene" id="KQL00810">
    <property type="protein sequence ID" value="KQL00810"/>
    <property type="gene ID" value="SETIT_015924mg"/>
</dbReference>
<feature type="region of interest" description="Disordered" evidence="1">
    <location>
        <begin position="16"/>
        <end position="49"/>
    </location>
</feature>
<feature type="compositionally biased region" description="Basic residues" evidence="1">
    <location>
        <begin position="26"/>
        <end position="49"/>
    </location>
</feature>
<evidence type="ECO:0000256" key="1">
    <source>
        <dbReference type="SAM" id="MobiDB-lite"/>
    </source>
</evidence>
<feature type="compositionally biased region" description="Polar residues" evidence="1">
    <location>
        <begin position="16"/>
        <end position="25"/>
    </location>
</feature>
<dbReference type="AlphaFoldDB" id="K3YNT2"/>
<evidence type="ECO:0000313" key="3">
    <source>
        <dbReference type="Proteomes" id="UP000004995"/>
    </source>
</evidence>
<reference evidence="2" key="2">
    <citation type="submission" date="2018-08" db="UniProtKB">
        <authorList>
            <consortium name="EnsemblPlants"/>
        </authorList>
    </citation>
    <scope>IDENTIFICATION</scope>
    <source>
        <strain evidence="2">Yugu1</strain>
    </source>
</reference>
<dbReference type="HOGENOM" id="CLU_3145334_0_0_1"/>
<dbReference type="EnsemblPlants" id="KQL00810">
    <property type="protein sequence ID" value="KQL00810"/>
    <property type="gene ID" value="SETIT_015924mg"/>
</dbReference>
<keyword evidence="3" id="KW-1185">Reference proteome</keyword>
<organism evidence="2 3">
    <name type="scientific">Setaria italica</name>
    <name type="common">Foxtail millet</name>
    <name type="synonym">Panicum italicum</name>
    <dbReference type="NCBI Taxonomy" id="4555"/>
    <lineage>
        <taxon>Eukaryota</taxon>
        <taxon>Viridiplantae</taxon>
        <taxon>Streptophyta</taxon>
        <taxon>Embryophyta</taxon>
        <taxon>Tracheophyta</taxon>
        <taxon>Spermatophyta</taxon>
        <taxon>Magnoliopsida</taxon>
        <taxon>Liliopsida</taxon>
        <taxon>Poales</taxon>
        <taxon>Poaceae</taxon>
        <taxon>PACMAD clade</taxon>
        <taxon>Panicoideae</taxon>
        <taxon>Panicodae</taxon>
        <taxon>Paniceae</taxon>
        <taxon>Cenchrinae</taxon>
        <taxon>Setaria</taxon>
    </lineage>
</organism>
<dbReference type="InParanoid" id="K3YNT2"/>
<proteinExistence type="predicted"/>
<reference evidence="3" key="1">
    <citation type="journal article" date="2012" name="Nat. Biotechnol.">
        <title>Reference genome sequence of the model plant Setaria.</title>
        <authorList>
            <person name="Bennetzen J.L."/>
            <person name="Schmutz J."/>
            <person name="Wang H."/>
            <person name="Percifield R."/>
            <person name="Hawkins J."/>
            <person name="Pontaroli A.C."/>
            <person name="Estep M."/>
            <person name="Feng L."/>
            <person name="Vaughn J.N."/>
            <person name="Grimwood J."/>
            <person name="Jenkins J."/>
            <person name="Barry K."/>
            <person name="Lindquist E."/>
            <person name="Hellsten U."/>
            <person name="Deshpande S."/>
            <person name="Wang X."/>
            <person name="Wu X."/>
            <person name="Mitros T."/>
            <person name="Triplett J."/>
            <person name="Yang X."/>
            <person name="Ye C.Y."/>
            <person name="Mauro-Herrera M."/>
            <person name="Wang L."/>
            <person name="Li P."/>
            <person name="Sharma M."/>
            <person name="Sharma R."/>
            <person name="Ronald P.C."/>
            <person name="Panaud O."/>
            <person name="Kellogg E.A."/>
            <person name="Brutnell T.P."/>
            <person name="Doust A.N."/>
            <person name="Tuskan G.A."/>
            <person name="Rokhsar D."/>
            <person name="Devos K.M."/>
        </authorList>
    </citation>
    <scope>NUCLEOTIDE SEQUENCE [LARGE SCALE GENOMIC DNA]</scope>
    <source>
        <strain evidence="3">cv. Yugu1</strain>
    </source>
</reference>
<dbReference type="Proteomes" id="UP000004995">
    <property type="component" value="Unassembled WGS sequence"/>
</dbReference>
<protein>
    <submittedName>
        <fullName evidence="2">Uncharacterized protein</fullName>
    </submittedName>
</protein>
<evidence type="ECO:0000313" key="2">
    <source>
        <dbReference type="EnsemblPlants" id="KQL00810"/>
    </source>
</evidence>
<dbReference type="EMBL" id="AGNK02003564">
    <property type="status" value="NOT_ANNOTATED_CDS"/>
    <property type="molecule type" value="Genomic_DNA"/>
</dbReference>
<sequence>MHACIHAITSLYKNPINSHSFSLHSKNQKRKQRLNQSKWKKKREKNPSK</sequence>
<accession>K3YNT2</accession>
<name>K3YNT2_SETIT</name>